<reference evidence="2" key="1">
    <citation type="submission" date="2020-08" db="EMBL/GenBank/DDBJ databases">
        <title>Novel species isolated from subtropical streams in China.</title>
        <authorList>
            <person name="Lu H."/>
        </authorList>
    </citation>
    <scope>NUCLEOTIDE SEQUENCE</scope>
    <source>
        <strain evidence="2">KACC 12607</strain>
    </source>
</reference>
<evidence type="ECO:0000313" key="3">
    <source>
        <dbReference type="Proteomes" id="UP000634011"/>
    </source>
</evidence>
<dbReference type="EMBL" id="JACOFV010000004">
    <property type="protein sequence ID" value="MBC3861566.1"/>
    <property type="molecule type" value="Genomic_DNA"/>
</dbReference>
<dbReference type="AlphaFoldDB" id="A0A923KPD5"/>
<evidence type="ECO:0000313" key="2">
    <source>
        <dbReference type="EMBL" id="MBC3861566.1"/>
    </source>
</evidence>
<keyword evidence="1" id="KW-0175">Coiled coil</keyword>
<comment type="caution">
    <text evidence="2">The sequence shown here is derived from an EMBL/GenBank/DDBJ whole genome shotgun (WGS) entry which is preliminary data.</text>
</comment>
<proteinExistence type="predicted"/>
<sequence>MSNIDDSLAVWQQRLAAISTNANELADAESTKRIRIKLRAGNYSGLSKAKAEQATAQLSTLVDDYLLLAKIVDEALNIAQHSLFMSSSTREDKIFALLEGSSIVRTTGQVSIKNRDLLGSAAQSSQLTPAALLLIMQNEFEQARDSLNQLDLAESRGAEALVGIKHDYSLMEQRAKGLKAESDRPSFIEIQGLQADPLNALDGIEALRRSLSVWAAKLDDLERTRLSAEKEVEQAKLTLNELRDLELTYHSQCENLSHLCGAQTLSTLKMPGTSPIAMLQSWCETLENSLHAGQWSAVLVGMSRLQLAMTQAQADLNRAIAEVQTRCAEVDELKGRFAAYKAKDQTLIMQHGIDQRRQQLRVQIETDLLMRPLDLENLRVKVSQYQQQLSKII</sequence>
<protein>
    <submittedName>
        <fullName evidence="2">Uncharacterized protein</fullName>
    </submittedName>
</protein>
<dbReference type="RefSeq" id="WP_186911500.1">
    <property type="nucleotide sequence ID" value="NZ_JACOFV010000004.1"/>
</dbReference>
<keyword evidence="3" id="KW-1185">Reference proteome</keyword>
<accession>A0A923KPD5</accession>
<feature type="coiled-coil region" evidence="1">
    <location>
        <begin position="204"/>
        <end position="245"/>
    </location>
</feature>
<name>A0A923KPD5_9BURK</name>
<gene>
    <name evidence="2" type="ORF">H8K32_05585</name>
</gene>
<organism evidence="2 3">
    <name type="scientific">Undibacterium jejuense</name>
    <dbReference type="NCBI Taxonomy" id="1344949"/>
    <lineage>
        <taxon>Bacteria</taxon>
        <taxon>Pseudomonadati</taxon>
        <taxon>Pseudomonadota</taxon>
        <taxon>Betaproteobacteria</taxon>
        <taxon>Burkholderiales</taxon>
        <taxon>Oxalobacteraceae</taxon>
        <taxon>Undibacterium</taxon>
    </lineage>
</organism>
<evidence type="ECO:0000256" key="1">
    <source>
        <dbReference type="SAM" id="Coils"/>
    </source>
</evidence>
<dbReference type="Proteomes" id="UP000634011">
    <property type="component" value="Unassembled WGS sequence"/>
</dbReference>